<evidence type="ECO:0000256" key="6">
    <source>
        <dbReference type="ARBA" id="ARBA00022989"/>
    </source>
</evidence>
<feature type="transmembrane region" description="Helical" evidence="8">
    <location>
        <begin position="162"/>
        <end position="181"/>
    </location>
</feature>
<feature type="transmembrane region" description="Helical" evidence="8">
    <location>
        <begin position="264"/>
        <end position="286"/>
    </location>
</feature>
<comment type="similarity">
    <text evidence="2">Belongs to the binding-protein-dependent transport system permease family. CysTW subfamily.</text>
</comment>
<evidence type="ECO:0000256" key="7">
    <source>
        <dbReference type="ARBA" id="ARBA00023136"/>
    </source>
</evidence>
<organism evidence="10 11">
    <name type="scientific">Marinomonas spartinae</name>
    <dbReference type="NCBI Taxonomy" id="1792290"/>
    <lineage>
        <taxon>Bacteria</taxon>
        <taxon>Pseudomonadati</taxon>
        <taxon>Pseudomonadota</taxon>
        <taxon>Gammaproteobacteria</taxon>
        <taxon>Oceanospirillales</taxon>
        <taxon>Oceanospirillaceae</taxon>
        <taxon>Marinomonas</taxon>
    </lineage>
</organism>
<dbReference type="CDD" id="cd06261">
    <property type="entry name" value="TM_PBP2"/>
    <property type="match status" value="1"/>
</dbReference>
<name>A0A1A8T129_9GAMM</name>
<dbReference type="STRING" id="1792290.MSP8886_00002"/>
<keyword evidence="11" id="KW-1185">Reference proteome</keyword>
<sequence length="295" mass="32863">MFNQLKARFGSGLAVGVIGMIAIWIIAMVVLPQLLMVDYSFRPNLLPADIGGPKDVYSLVNYQTLFTNKIHLEIFFKTIWSSVLVTGLTLIVSYPIAFYLAKVATPQKAALCLVLLIIPFWINEILRTFAWYIILAYKGPLNALLLWLGFIHRPIRFLSGDGGVLIGMVYAYILFMIFPIYNAIESLDTNQIKAARNLGAGWIRTHWRVVIPHAKPGIATGCIMTFMLAAGSYAVPSILGSPGSRWFTQIIYNWFFEGGDWNQGAAYAFLLLVICIGFIALVMRVFKVGLGDIAK</sequence>
<dbReference type="SUPFAM" id="SSF161098">
    <property type="entry name" value="MetI-like"/>
    <property type="match status" value="1"/>
</dbReference>
<dbReference type="Proteomes" id="UP000092544">
    <property type="component" value="Unassembled WGS sequence"/>
</dbReference>
<dbReference type="InterPro" id="IPR035906">
    <property type="entry name" value="MetI-like_sf"/>
</dbReference>
<evidence type="ECO:0000256" key="2">
    <source>
        <dbReference type="ARBA" id="ARBA00007069"/>
    </source>
</evidence>
<dbReference type="PROSITE" id="PS50928">
    <property type="entry name" value="ABC_TM1"/>
    <property type="match status" value="1"/>
</dbReference>
<dbReference type="RefSeq" id="WP_067011460.1">
    <property type="nucleotide sequence ID" value="NZ_FLOB01000001.1"/>
</dbReference>
<dbReference type="PANTHER" id="PTHR42929:SF1">
    <property type="entry name" value="INNER MEMBRANE ABC TRANSPORTER PERMEASE PROTEIN YDCU-RELATED"/>
    <property type="match status" value="1"/>
</dbReference>
<dbReference type="Pfam" id="PF00528">
    <property type="entry name" value="BPD_transp_1"/>
    <property type="match status" value="1"/>
</dbReference>
<feature type="transmembrane region" description="Helical" evidence="8">
    <location>
        <begin position="12"/>
        <end position="35"/>
    </location>
</feature>
<evidence type="ECO:0000256" key="1">
    <source>
        <dbReference type="ARBA" id="ARBA00004651"/>
    </source>
</evidence>
<reference evidence="10 11" key="1">
    <citation type="submission" date="2016-06" db="EMBL/GenBank/DDBJ databases">
        <authorList>
            <person name="Kjaerup R.B."/>
            <person name="Dalgaard T.S."/>
            <person name="Juul-Madsen H.R."/>
        </authorList>
    </citation>
    <scope>NUCLEOTIDE SEQUENCE [LARGE SCALE GENOMIC DNA]</scope>
    <source>
        <strain evidence="10 11">CECT 8886</strain>
    </source>
</reference>
<evidence type="ECO:0000256" key="5">
    <source>
        <dbReference type="ARBA" id="ARBA00022692"/>
    </source>
</evidence>
<dbReference type="OrthoDB" id="9807047at2"/>
<keyword evidence="4" id="KW-1003">Cell membrane</keyword>
<gene>
    <name evidence="10" type="primary">potB_1</name>
    <name evidence="10" type="ORF">MSP8886_00002</name>
</gene>
<accession>A0A1A8T129</accession>
<dbReference type="Gene3D" id="1.10.3720.10">
    <property type="entry name" value="MetI-like"/>
    <property type="match status" value="1"/>
</dbReference>
<evidence type="ECO:0000313" key="11">
    <source>
        <dbReference type="Proteomes" id="UP000092544"/>
    </source>
</evidence>
<dbReference type="GO" id="GO:0055085">
    <property type="term" value="P:transmembrane transport"/>
    <property type="evidence" value="ECO:0007669"/>
    <property type="project" value="InterPro"/>
</dbReference>
<keyword evidence="3 8" id="KW-0813">Transport</keyword>
<feature type="domain" description="ABC transmembrane type-1" evidence="9">
    <location>
        <begin position="75"/>
        <end position="282"/>
    </location>
</feature>
<dbReference type="GO" id="GO:0005886">
    <property type="term" value="C:plasma membrane"/>
    <property type="evidence" value="ECO:0007669"/>
    <property type="project" value="UniProtKB-SubCell"/>
</dbReference>
<feature type="transmembrane region" description="Helical" evidence="8">
    <location>
        <begin position="79"/>
        <end position="101"/>
    </location>
</feature>
<evidence type="ECO:0000256" key="3">
    <source>
        <dbReference type="ARBA" id="ARBA00022448"/>
    </source>
</evidence>
<keyword evidence="5 8" id="KW-0812">Transmembrane</keyword>
<evidence type="ECO:0000313" key="10">
    <source>
        <dbReference type="EMBL" id="SBS24543.1"/>
    </source>
</evidence>
<dbReference type="PANTHER" id="PTHR42929">
    <property type="entry name" value="INNER MEMBRANE ABC TRANSPORTER PERMEASE PROTEIN YDCU-RELATED-RELATED"/>
    <property type="match status" value="1"/>
</dbReference>
<keyword evidence="7 8" id="KW-0472">Membrane</keyword>
<dbReference type="AlphaFoldDB" id="A0A1A8T129"/>
<keyword evidence="6 8" id="KW-1133">Transmembrane helix</keyword>
<evidence type="ECO:0000256" key="4">
    <source>
        <dbReference type="ARBA" id="ARBA00022475"/>
    </source>
</evidence>
<comment type="subcellular location">
    <subcellularLocation>
        <location evidence="1 8">Cell membrane</location>
        <topology evidence="1 8">Multi-pass membrane protein</topology>
    </subcellularLocation>
</comment>
<dbReference type="EMBL" id="FLOB01000001">
    <property type="protein sequence ID" value="SBS24543.1"/>
    <property type="molecule type" value="Genomic_DNA"/>
</dbReference>
<evidence type="ECO:0000256" key="8">
    <source>
        <dbReference type="RuleBase" id="RU363032"/>
    </source>
</evidence>
<proteinExistence type="inferred from homology"/>
<evidence type="ECO:0000259" key="9">
    <source>
        <dbReference type="PROSITE" id="PS50928"/>
    </source>
</evidence>
<dbReference type="InterPro" id="IPR000515">
    <property type="entry name" value="MetI-like"/>
</dbReference>
<protein>
    <submittedName>
        <fullName evidence="10">Spermidine/putrescine transport system permease protein PotB</fullName>
    </submittedName>
</protein>